<sequence>MDFGDMDATAKVLEDGGESMVTTVDDLLREVEELLGVGFVTEVASERFGDGYRQLSSGLVQALGGLADMASGLRTIAEKSGEFDHKLAEG</sequence>
<evidence type="ECO:0000313" key="1">
    <source>
        <dbReference type="EMBL" id="PFG30344.1"/>
    </source>
</evidence>
<keyword evidence="2" id="KW-1185">Reference proteome</keyword>
<evidence type="ECO:0000313" key="2">
    <source>
        <dbReference type="Proteomes" id="UP000221369"/>
    </source>
</evidence>
<dbReference type="Proteomes" id="UP000221369">
    <property type="component" value="Unassembled WGS sequence"/>
</dbReference>
<dbReference type="AlphaFoldDB" id="A0A2A9DUV4"/>
<dbReference type="EMBL" id="PDJE01000001">
    <property type="protein sequence ID" value="PFG30344.1"/>
    <property type="molecule type" value="Genomic_DNA"/>
</dbReference>
<organism evidence="1 2">
    <name type="scientific">Paramicrobacterium agarici</name>
    <dbReference type="NCBI Taxonomy" id="630514"/>
    <lineage>
        <taxon>Bacteria</taxon>
        <taxon>Bacillati</taxon>
        <taxon>Actinomycetota</taxon>
        <taxon>Actinomycetes</taxon>
        <taxon>Micrococcales</taxon>
        <taxon>Microbacteriaceae</taxon>
        <taxon>Paramicrobacterium</taxon>
    </lineage>
</organism>
<gene>
    <name evidence="1" type="ORF">ATJ78_1273</name>
</gene>
<name>A0A2A9DUV4_9MICO</name>
<proteinExistence type="predicted"/>
<accession>A0A2A9DUV4</accession>
<protein>
    <submittedName>
        <fullName evidence="1">X-X-X-Leu-X-X-Gly heptad repeat protein</fullName>
    </submittedName>
</protein>
<reference evidence="1 2" key="1">
    <citation type="submission" date="2017-10" db="EMBL/GenBank/DDBJ databases">
        <title>Sequencing the genomes of 1000 actinobacteria strains.</title>
        <authorList>
            <person name="Klenk H.-P."/>
        </authorList>
    </citation>
    <scope>NUCLEOTIDE SEQUENCE [LARGE SCALE GENOMIC DNA]</scope>
    <source>
        <strain evidence="1 2">DSM 21798</strain>
    </source>
</reference>
<comment type="caution">
    <text evidence="1">The sequence shown here is derived from an EMBL/GenBank/DDBJ whole genome shotgun (WGS) entry which is preliminary data.</text>
</comment>
<dbReference type="Gene3D" id="1.10.287.1060">
    <property type="entry name" value="ESAT-6-like"/>
    <property type="match status" value="1"/>
</dbReference>